<comment type="caution">
    <text evidence="8">The sequence shown here is derived from an EMBL/GenBank/DDBJ whole genome shotgun (WGS) entry which is preliminary data.</text>
</comment>
<accession>A0A8T0PQB6</accession>
<comment type="similarity">
    <text evidence="2">Belongs to the VPS54 family.</text>
</comment>
<protein>
    <submittedName>
        <fullName evidence="8">Uncharacterized protein</fullName>
    </submittedName>
</protein>
<dbReference type="PANTHER" id="PTHR12965">
    <property type="entry name" value="VACUOLAR PROTEIN SORTING 54"/>
    <property type="match status" value="1"/>
</dbReference>
<dbReference type="AlphaFoldDB" id="A0A8T0PQB6"/>
<evidence type="ECO:0000256" key="7">
    <source>
        <dbReference type="SAM" id="MobiDB-lite"/>
    </source>
</evidence>
<dbReference type="InterPro" id="IPR039745">
    <property type="entry name" value="Vps54"/>
</dbReference>
<dbReference type="GO" id="GO:0042147">
    <property type="term" value="P:retrograde transport, endosome to Golgi"/>
    <property type="evidence" value="ECO:0007669"/>
    <property type="project" value="InterPro"/>
</dbReference>
<keyword evidence="4" id="KW-0653">Protein transport</keyword>
<proteinExistence type="inferred from homology"/>
<gene>
    <name evidence="8" type="ORF">PVAP13_7NG084667</name>
</gene>
<evidence type="ECO:0000256" key="5">
    <source>
        <dbReference type="ARBA" id="ARBA00023034"/>
    </source>
</evidence>
<feature type="region of interest" description="Disordered" evidence="7">
    <location>
        <begin position="1"/>
        <end position="34"/>
    </location>
</feature>
<dbReference type="GO" id="GO:0019905">
    <property type="term" value="F:syntaxin binding"/>
    <property type="evidence" value="ECO:0007669"/>
    <property type="project" value="TreeGrafter"/>
</dbReference>
<evidence type="ECO:0000256" key="2">
    <source>
        <dbReference type="ARBA" id="ARBA00009150"/>
    </source>
</evidence>
<dbReference type="GO" id="GO:0000938">
    <property type="term" value="C:GARP complex"/>
    <property type="evidence" value="ECO:0007669"/>
    <property type="project" value="InterPro"/>
</dbReference>
<evidence type="ECO:0000313" key="8">
    <source>
        <dbReference type="EMBL" id="KAG2564557.1"/>
    </source>
</evidence>
<name>A0A8T0PQB6_PANVG</name>
<dbReference type="GO" id="GO:0006896">
    <property type="term" value="P:Golgi to vacuole transport"/>
    <property type="evidence" value="ECO:0007669"/>
    <property type="project" value="TreeGrafter"/>
</dbReference>
<evidence type="ECO:0000256" key="4">
    <source>
        <dbReference type="ARBA" id="ARBA00022927"/>
    </source>
</evidence>
<dbReference type="GO" id="GO:0015031">
    <property type="term" value="P:protein transport"/>
    <property type="evidence" value="ECO:0007669"/>
    <property type="project" value="UniProtKB-KW"/>
</dbReference>
<feature type="compositionally biased region" description="Low complexity" evidence="7">
    <location>
        <begin position="9"/>
        <end position="23"/>
    </location>
</feature>
<organism evidence="8 9">
    <name type="scientific">Panicum virgatum</name>
    <name type="common">Blackwell switchgrass</name>
    <dbReference type="NCBI Taxonomy" id="38727"/>
    <lineage>
        <taxon>Eukaryota</taxon>
        <taxon>Viridiplantae</taxon>
        <taxon>Streptophyta</taxon>
        <taxon>Embryophyta</taxon>
        <taxon>Tracheophyta</taxon>
        <taxon>Spermatophyta</taxon>
        <taxon>Magnoliopsida</taxon>
        <taxon>Liliopsida</taxon>
        <taxon>Poales</taxon>
        <taxon>Poaceae</taxon>
        <taxon>PACMAD clade</taxon>
        <taxon>Panicoideae</taxon>
        <taxon>Panicodae</taxon>
        <taxon>Paniceae</taxon>
        <taxon>Panicinae</taxon>
        <taxon>Panicum</taxon>
        <taxon>Panicum sect. Hiantes</taxon>
    </lineage>
</organism>
<evidence type="ECO:0000256" key="1">
    <source>
        <dbReference type="ARBA" id="ARBA00004601"/>
    </source>
</evidence>
<keyword evidence="9" id="KW-1185">Reference proteome</keyword>
<reference evidence="8" key="1">
    <citation type="submission" date="2020-05" db="EMBL/GenBank/DDBJ databases">
        <title>WGS assembly of Panicum virgatum.</title>
        <authorList>
            <person name="Lovell J.T."/>
            <person name="Jenkins J."/>
            <person name="Shu S."/>
            <person name="Juenger T.E."/>
            <person name="Schmutz J."/>
        </authorList>
    </citation>
    <scope>NUCLEOTIDE SEQUENCE</scope>
    <source>
        <strain evidence="8">AP13</strain>
    </source>
</reference>
<dbReference type="PANTHER" id="PTHR12965:SF0">
    <property type="entry name" value="VACUOLAR PROTEIN SORTING-ASSOCIATED PROTEIN 54"/>
    <property type="match status" value="1"/>
</dbReference>
<keyword evidence="5" id="KW-0333">Golgi apparatus</keyword>
<dbReference type="GO" id="GO:0005829">
    <property type="term" value="C:cytosol"/>
    <property type="evidence" value="ECO:0007669"/>
    <property type="project" value="GOC"/>
</dbReference>
<evidence type="ECO:0000256" key="3">
    <source>
        <dbReference type="ARBA" id="ARBA00022448"/>
    </source>
</evidence>
<keyword evidence="6" id="KW-0175">Coiled coil</keyword>
<evidence type="ECO:0000256" key="6">
    <source>
        <dbReference type="ARBA" id="ARBA00023054"/>
    </source>
</evidence>
<sequence>MASRPPLRTASVSSSTDSPTSAGPPGGVPQSITALLNNPLPSAAAASYSWLPWPPPNIALPKAAPTPPSHPCEVTGADFAPYLAAVSDPYARFADIRLHATAELAASSDAEGAPAASSVREVPALFFKEDFALEDGPTFQAACPLDDDGLQERLGQHLDVVEAHLVREIALRFESFYEAQGRLRGLDGEIVTAVGRIRELREVVRVLTRDLVVAARQVQELNATRGNLVELQQKLTVILYVSQALAALKLLVVAADCAGALDVIDDLQNLLDTDELAGLYCFRHIQDQLGTSLDSVNRVT</sequence>
<dbReference type="Proteomes" id="UP000823388">
    <property type="component" value="Chromosome 7N"/>
</dbReference>
<comment type="subcellular location">
    <subcellularLocation>
        <location evidence="1">Golgi apparatus</location>
        <location evidence="1">trans-Golgi network</location>
    </subcellularLocation>
</comment>
<dbReference type="EMBL" id="CM029050">
    <property type="protein sequence ID" value="KAG2564557.1"/>
    <property type="molecule type" value="Genomic_DNA"/>
</dbReference>
<evidence type="ECO:0000313" key="9">
    <source>
        <dbReference type="Proteomes" id="UP000823388"/>
    </source>
</evidence>
<keyword evidence="3" id="KW-0813">Transport</keyword>